<dbReference type="PANTHER" id="PTHR30269:SF37">
    <property type="entry name" value="MEMBRANE TRANSPORTER PROTEIN"/>
    <property type="match status" value="1"/>
</dbReference>
<evidence type="ECO:0000256" key="7">
    <source>
        <dbReference type="ARBA" id="ARBA00023136"/>
    </source>
</evidence>
<keyword evidence="6 8" id="KW-1133">Transmembrane helix</keyword>
<evidence type="ECO:0000256" key="5">
    <source>
        <dbReference type="ARBA" id="ARBA00022692"/>
    </source>
</evidence>
<evidence type="ECO:0000256" key="8">
    <source>
        <dbReference type="RuleBase" id="RU363041"/>
    </source>
</evidence>
<evidence type="ECO:0000256" key="4">
    <source>
        <dbReference type="ARBA" id="ARBA00022475"/>
    </source>
</evidence>
<feature type="transmembrane region" description="Helical" evidence="8">
    <location>
        <begin position="189"/>
        <end position="208"/>
    </location>
</feature>
<sequence length="243" mass="25459">MIADVPLWTVALIAVVVALGCFVQATIGLGLGLLGAPLIALVEPSLVPTLLLLLAVPVSTGVLWVERHHISWRVIGWALPARIPGTVLGVWLATAFDERVLGIVVAVMVLVAVGLTLHTVEVRQTPATLMGAGLAAGTAGTAAAIGGPPMALVMAHRPPREVRGTLSLFFVVGSVLSVLLFWYEDALPRASVTLALAYLPLVAVAMWAGHRAHQRIPREAFRRAVLLLCAASALVLLVKSLLG</sequence>
<protein>
    <recommendedName>
        <fullName evidence="8">Probable membrane transporter protein</fullName>
    </recommendedName>
</protein>
<keyword evidence="7 8" id="KW-0472">Membrane</keyword>
<keyword evidence="3" id="KW-0813">Transport</keyword>
<dbReference type="AlphaFoldDB" id="A0A6J4NK87"/>
<keyword evidence="4 8" id="KW-1003">Cell membrane</keyword>
<dbReference type="GO" id="GO:0005886">
    <property type="term" value="C:plasma membrane"/>
    <property type="evidence" value="ECO:0007669"/>
    <property type="project" value="UniProtKB-SubCell"/>
</dbReference>
<dbReference type="Pfam" id="PF01925">
    <property type="entry name" value="TauE"/>
    <property type="match status" value="1"/>
</dbReference>
<evidence type="ECO:0000256" key="6">
    <source>
        <dbReference type="ARBA" id="ARBA00022989"/>
    </source>
</evidence>
<feature type="transmembrane region" description="Helical" evidence="8">
    <location>
        <begin position="70"/>
        <end position="93"/>
    </location>
</feature>
<dbReference type="PANTHER" id="PTHR30269">
    <property type="entry name" value="TRANSMEMBRANE PROTEIN YFCA"/>
    <property type="match status" value="1"/>
</dbReference>
<feature type="transmembrane region" description="Helical" evidence="8">
    <location>
        <begin position="220"/>
        <end position="242"/>
    </location>
</feature>
<name>A0A6J4NK87_9ACTN</name>
<evidence type="ECO:0000313" key="9">
    <source>
        <dbReference type="EMBL" id="CAA9389529.1"/>
    </source>
</evidence>
<evidence type="ECO:0000256" key="3">
    <source>
        <dbReference type="ARBA" id="ARBA00022448"/>
    </source>
</evidence>
<organism evidence="9">
    <name type="scientific">uncultured Nocardioides sp</name>
    <dbReference type="NCBI Taxonomy" id="198441"/>
    <lineage>
        <taxon>Bacteria</taxon>
        <taxon>Bacillati</taxon>
        <taxon>Actinomycetota</taxon>
        <taxon>Actinomycetes</taxon>
        <taxon>Propionibacteriales</taxon>
        <taxon>Nocardioidaceae</taxon>
        <taxon>Nocardioides</taxon>
        <taxon>environmental samples</taxon>
    </lineage>
</organism>
<comment type="similarity">
    <text evidence="2 8">Belongs to the 4-toluene sulfonate uptake permease (TSUP) (TC 2.A.102) family.</text>
</comment>
<reference evidence="9" key="1">
    <citation type="submission" date="2020-02" db="EMBL/GenBank/DDBJ databases">
        <authorList>
            <person name="Meier V. D."/>
        </authorList>
    </citation>
    <scope>NUCLEOTIDE SEQUENCE</scope>
    <source>
        <strain evidence="9">AVDCRST_MAG32</strain>
    </source>
</reference>
<dbReference type="InterPro" id="IPR052017">
    <property type="entry name" value="TSUP"/>
</dbReference>
<feature type="transmembrane region" description="Helical" evidence="8">
    <location>
        <begin position="6"/>
        <end position="34"/>
    </location>
</feature>
<proteinExistence type="inferred from homology"/>
<comment type="subcellular location">
    <subcellularLocation>
        <location evidence="1 8">Cell membrane</location>
        <topology evidence="1 8">Multi-pass membrane protein</topology>
    </subcellularLocation>
</comment>
<dbReference type="EMBL" id="CADCUM010000088">
    <property type="protein sequence ID" value="CAA9389529.1"/>
    <property type="molecule type" value="Genomic_DNA"/>
</dbReference>
<accession>A0A6J4NK87</accession>
<feature type="transmembrane region" description="Helical" evidence="8">
    <location>
        <begin position="165"/>
        <end position="183"/>
    </location>
</feature>
<keyword evidence="5 8" id="KW-0812">Transmembrane</keyword>
<evidence type="ECO:0000256" key="1">
    <source>
        <dbReference type="ARBA" id="ARBA00004651"/>
    </source>
</evidence>
<feature type="transmembrane region" description="Helical" evidence="8">
    <location>
        <begin position="132"/>
        <end position="153"/>
    </location>
</feature>
<gene>
    <name evidence="9" type="ORF">AVDCRST_MAG32-2223</name>
</gene>
<evidence type="ECO:0000256" key="2">
    <source>
        <dbReference type="ARBA" id="ARBA00009142"/>
    </source>
</evidence>
<dbReference type="InterPro" id="IPR002781">
    <property type="entry name" value="TM_pro_TauE-like"/>
</dbReference>
<feature type="transmembrane region" description="Helical" evidence="8">
    <location>
        <begin position="46"/>
        <end position="64"/>
    </location>
</feature>
<feature type="transmembrane region" description="Helical" evidence="8">
    <location>
        <begin position="100"/>
        <end position="120"/>
    </location>
</feature>